<dbReference type="GO" id="GO:0006886">
    <property type="term" value="P:intracellular protein transport"/>
    <property type="evidence" value="ECO:0007669"/>
    <property type="project" value="TreeGrafter"/>
</dbReference>
<reference evidence="14 15" key="1">
    <citation type="submission" date="2017-12" db="EMBL/GenBank/DDBJ databases">
        <authorList>
            <person name="Pombert J.-F."/>
            <person name="Haag K.L."/>
            <person name="Ebert D."/>
        </authorList>
    </citation>
    <scope>NUCLEOTIDE SEQUENCE [LARGE SCALE GENOMIC DNA]</scope>
    <source>
        <strain evidence="14">FI-OER-3-3</strain>
    </source>
</reference>
<dbReference type="InterPro" id="IPR022775">
    <property type="entry name" value="AP_mu_sigma_su"/>
</dbReference>
<keyword evidence="5 12" id="KW-0963">Cytoplasm</keyword>
<comment type="function">
    <text evidence="11">The coatomer is a cytosolic protein complex that binds to dilysine motifs and reversibly associates with Golgi non-clathrin-coated vesicles, which further mediate biosynthetic protein transport from the ER, via the Golgi up to the trans Golgi network. Coatomer complex is required for budding from Golgi membranes, and is essential for the retrograde Golgi-to-ER transport of dilysine-tagged proteins. The zeta subunit may be involved in regulating the coat assembly and, hence, the rate of biosynthetic protein transport due to its association-dissociation properties with the coatomer complex.</text>
</comment>
<dbReference type="GO" id="GO:0000139">
    <property type="term" value="C:Golgi membrane"/>
    <property type="evidence" value="ECO:0007669"/>
    <property type="project" value="UniProtKB-SubCell"/>
</dbReference>
<evidence type="ECO:0000256" key="10">
    <source>
        <dbReference type="ARBA" id="ARBA00023329"/>
    </source>
</evidence>
<accession>A0A4Q9KVA4</accession>
<sequence>MKLSVYDVQSITVLDEDGNIIIERNYSRTQCDVNTIYKKIISEKSDITIIEDMLVIYKIVNNIIIFICLDSEKNDIFAEKLLDVFYNSLNYIISGSVNKESIVSKYDLVLVLLNNFIDEGIVIETETDVLTSKIESRSFEELEGMQITGNVLSFLDSATKSLSSLKK</sequence>
<evidence type="ECO:0000256" key="2">
    <source>
        <dbReference type="ARBA" id="ARBA00006972"/>
    </source>
</evidence>
<name>A0A4Q9KVA4_9MICR</name>
<comment type="subunit">
    <text evidence="3 12">Oligomeric complex that consists of at least the alpha, beta, beta', gamma, delta, epsilon and zeta subunits.</text>
</comment>
<evidence type="ECO:0000256" key="8">
    <source>
        <dbReference type="ARBA" id="ARBA00023034"/>
    </source>
</evidence>
<evidence type="ECO:0000256" key="1">
    <source>
        <dbReference type="ARBA" id="ARBA00004255"/>
    </source>
</evidence>
<dbReference type="GO" id="GO:0006891">
    <property type="term" value="P:intra-Golgi vesicle-mediated transport"/>
    <property type="evidence" value="ECO:0007669"/>
    <property type="project" value="TreeGrafter"/>
</dbReference>
<evidence type="ECO:0000256" key="9">
    <source>
        <dbReference type="ARBA" id="ARBA00023136"/>
    </source>
</evidence>
<gene>
    <name evidence="14" type="ORF">CWI37_1598p0010</name>
</gene>
<feature type="domain" description="AP complex mu/sigma subunit" evidence="13">
    <location>
        <begin position="8"/>
        <end position="136"/>
    </location>
</feature>
<keyword evidence="4 12" id="KW-0813">Transport</keyword>
<keyword evidence="6 12" id="KW-0931">ER-Golgi transport</keyword>
<dbReference type="EMBL" id="PITJ01001598">
    <property type="protein sequence ID" value="TBT98788.1"/>
    <property type="molecule type" value="Genomic_DNA"/>
</dbReference>
<dbReference type="Gene3D" id="3.30.450.60">
    <property type="match status" value="1"/>
</dbReference>
<comment type="similarity">
    <text evidence="2 12">Belongs to the adaptor complexes small subunit family.</text>
</comment>
<evidence type="ECO:0000259" key="13">
    <source>
        <dbReference type="Pfam" id="PF01217"/>
    </source>
</evidence>
<evidence type="ECO:0000256" key="7">
    <source>
        <dbReference type="ARBA" id="ARBA00022927"/>
    </source>
</evidence>
<dbReference type="PANTHER" id="PTHR11043:SF0">
    <property type="entry name" value="COATOMER SUBUNIT ZETA"/>
    <property type="match status" value="1"/>
</dbReference>
<evidence type="ECO:0000256" key="11">
    <source>
        <dbReference type="ARBA" id="ARBA00045555"/>
    </source>
</evidence>
<dbReference type="GO" id="GO:0030126">
    <property type="term" value="C:COPI vesicle coat"/>
    <property type="evidence" value="ECO:0007669"/>
    <property type="project" value="UniProtKB-UniRule"/>
</dbReference>
<dbReference type="InterPro" id="IPR011012">
    <property type="entry name" value="Longin-like_dom_sf"/>
</dbReference>
<dbReference type="GO" id="GO:0006890">
    <property type="term" value="P:retrograde vesicle-mediated transport, Golgi to endoplasmic reticulum"/>
    <property type="evidence" value="ECO:0007669"/>
    <property type="project" value="UniProtKB-UniRule"/>
</dbReference>
<evidence type="ECO:0000256" key="6">
    <source>
        <dbReference type="ARBA" id="ARBA00022892"/>
    </source>
</evidence>
<dbReference type="PANTHER" id="PTHR11043">
    <property type="entry name" value="ZETA-COAT PROTEIN"/>
    <property type="match status" value="1"/>
</dbReference>
<evidence type="ECO:0000256" key="4">
    <source>
        <dbReference type="ARBA" id="ARBA00022448"/>
    </source>
</evidence>
<keyword evidence="8 12" id="KW-0333">Golgi apparatus</keyword>
<dbReference type="Pfam" id="PF01217">
    <property type="entry name" value="Clat_adaptor_s"/>
    <property type="match status" value="1"/>
</dbReference>
<comment type="subcellular location">
    <subcellularLocation>
        <location evidence="12">Cytoplasm</location>
    </subcellularLocation>
    <subcellularLocation>
        <location evidence="1 12">Golgi apparatus membrane</location>
        <topology evidence="1 12">Peripheral membrane protein</topology>
        <orientation evidence="1 12">Cytoplasmic side</orientation>
    </subcellularLocation>
    <subcellularLocation>
        <location evidence="12">Cytoplasmic vesicle</location>
        <location evidence="12">COPI-coated vesicle membrane</location>
        <topology evidence="12">Peripheral membrane protein</topology>
        <orientation evidence="12">Cytoplasmic side</orientation>
    </subcellularLocation>
</comment>
<dbReference type="InterPro" id="IPR039652">
    <property type="entry name" value="Coatomer_zeta"/>
</dbReference>
<keyword evidence="9 12" id="KW-0472">Membrane</keyword>
<evidence type="ECO:0000256" key="3">
    <source>
        <dbReference type="ARBA" id="ARBA00011775"/>
    </source>
</evidence>
<proteinExistence type="inferred from homology"/>
<dbReference type="SUPFAM" id="SSF64356">
    <property type="entry name" value="SNARE-like"/>
    <property type="match status" value="1"/>
</dbReference>
<comment type="caution">
    <text evidence="14">The sequence shown here is derived from an EMBL/GenBank/DDBJ whole genome shotgun (WGS) entry which is preliminary data.</text>
</comment>
<dbReference type="VEuPathDB" id="MicrosporidiaDB:CWI37_1598p0010"/>
<evidence type="ECO:0000256" key="12">
    <source>
        <dbReference type="RuleBase" id="RU366053"/>
    </source>
</evidence>
<evidence type="ECO:0000313" key="15">
    <source>
        <dbReference type="Proteomes" id="UP000292362"/>
    </source>
</evidence>
<keyword evidence="7 12" id="KW-0653">Protein transport</keyword>
<dbReference type="Proteomes" id="UP000292362">
    <property type="component" value="Unassembled WGS sequence"/>
</dbReference>
<keyword evidence="10 12" id="KW-0968">Cytoplasmic vesicle</keyword>
<dbReference type="AlphaFoldDB" id="A0A4Q9KVA4"/>
<evidence type="ECO:0000313" key="14">
    <source>
        <dbReference type="EMBL" id="TBT98788.1"/>
    </source>
</evidence>
<organism evidence="14 15">
    <name type="scientific">Hamiltosporidium tvaerminnensis</name>
    <dbReference type="NCBI Taxonomy" id="1176355"/>
    <lineage>
        <taxon>Eukaryota</taxon>
        <taxon>Fungi</taxon>
        <taxon>Fungi incertae sedis</taxon>
        <taxon>Microsporidia</taxon>
        <taxon>Dubosqiidae</taxon>
        <taxon>Hamiltosporidium</taxon>
    </lineage>
</organism>
<evidence type="ECO:0000256" key="5">
    <source>
        <dbReference type="ARBA" id="ARBA00022490"/>
    </source>
</evidence>
<protein>
    <recommendedName>
        <fullName evidence="12">Coatomer subunit zeta</fullName>
    </recommendedName>
</protein>